<proteinExistence type="predicted"/>
<keyword evidence="2" id="KW-1185">Reference proteome</keyword>
<sequence length="157" mass="17806">MRKLNLTNKTFGRLTVLKETPSPEKESRWLCRCECGNYVEIRGSALTGNRTKSCGCLAIETAKDVAIREEIAAKAHKAYNNKRVDGVATFLINDKMQKNNTTGYKGVQKYYLASGEARYNAYLTVGGKRYAKRGFSTPQEAYEYRQELVAKYVPRNE</sequence>
<evidence type="ECO:0000313" key="1">
    <source>
        <dbReference type="EMBL" id="ORO71837.1"/>
    </source>
</evidence>
<accession>A0A1X1IFP6</accession>
<dbReference type="RefSeq" id="WP_084849345.1">
    <property type="nucleotide sequence ID" value="NZ_NCUI01000025.1"/>
</dbReference>
<protein>
    <recommendedName>
        <fullName evidence="3">AP2 domain protein</fullName>
    </recommendedName>
</protein>
<name>A0A1X1IFP6_STROR</name>
<evidence type="ECO:0008006" key="3">
    <source>
        <dbReference type="Google" id="ProtNLM"/>
    </source>
</evidence>
<organism evidence="1 2">
    <name type="scientific">Streptococcus oralis subsp. oralis</name>
    <dbReference type="NCBI Taxonomy" id="1891914"/>
    <lineage>
        <taxon>Bacteria</taxon>
        <taxon>Bacillati</taxon>
        <taxon>Bacillota</taxon>
        <taxon>Bacilli</taxon>
        <taxon>Lactobacillales</taxon>
        <taxon>Streptococcaceae</taxon>
        <taxon>Streptococcus</taxon>
    </lineage>
</organism>
<dbReference type="EMBL" id="NCUT01000028">
    <property type="protein sequence ID" value="ORO71837.1"/>
    <property type="molecule type" value="Genomic_DNA"/>
</dbReference>
<comment type="caution">
    <text evidence="1">The sequence shown here is derived from an EMBL/GenBank/DDBJ whole genome shotgun (WGS) entry which is preliminary data.</text>
</comment>
<gene>
    <name evidence="1" type="ORF">B7712_04060</name>
</gene>
<reference evidence="1 2" key="1">
    <citation type="journal article" date="2016" name="Eur. J. Clin. Microbiol. Infect. Dis.">
        <title>Whole genome sequencing as a tool for phylogenetic analysis of clinical strains of Mitis group streptococci.</title>
        <authorList>
            <person name="Rasmussen L.H."/>
            <person name="Dargis R."/>
            <person name="Hojholt K."/>
            <person name="Christensen J.J."/>
            <person name="Skovgaard O."/>
            <person name="Justesen U.S."/>
            <person name="Rosenvinge F.S."/>
            <person name="Moser C."/>
            <person name="Lukjancenko O."/>
            <person name="Rasmussen S."/>
            <person name="Nielsen X.C."/>
        </authorList>
    </citation>
    <scope>NUCLEOTIDE SEQUENCE [LARGE SCALE GENOMIC DNA]</scope>
    <source>
        <strain evidence="1 2">B_007274_11</strain>
    </source>
</reference>
<dbReference type="Proteomes" id="UP000193160">
    <property type="component" value="Unassembled WGS sequence"/>
</dbReference>
<evidence type="ECO:0000313" key="2">
    <source>
        <dbReference type="Proteomes" id="UP000193160"/>
    </source>
</evidence>
<dbReference type="AlphaFoldDB" id="A0A1X1IFP6"/>